<proteinExistence type="predicted"/>
<dbReference type="Pfam" id="PF13641">
    <property type="entry name" value="Glyco_tranf_2_3"/>
    <property type="match status" value="1"/>
</dbReference>
<dbReference type="InterPro" id="IPR029044">
    <property type="entry name" value="Nucleotide-diphossugar_trans"/>
</dbReference>
<dbReference type="GO" id="GO:0016740">
    <property type="term" value="F:transferase activity"/>
    <property type="evidence" value="ECO:0007669"/>
    <property type="project" value="UniProtKB-KW"/>
</dbReference>
<dbReference type="PANTHER" id="PTHR43685:SF3">
    <property type="entry name" value="SLR2126 PROTEIN"/>
    <property type="match status" value="1"/>
</dbReference>
<gene>
    <name evidence="1" type="ORF">SAMN04488040_1960</name>
</gene>
<sequence>MTDLPVSVVIVSRGRPQSLARTLTGISQLQYWNFEVVVVADPAGITSAAALPFAEKLKLVPFDVPNISAARNLGIGHAAGDIIAFIDDDAVPEPMWLRHLVAPASQSDVAAMGGYVRGRNGISFQWKAASLDQQGLPHPLKLDTDQATVLRPSETRAIKTEGTNMAFRRDVLVDLGGFDPAFHYFLDETDLNMRLAKAGHATAIVPLAEVHHGYAENRMRTAARVPTDLYDIGASWVVFQRKHLPRQAWSAHWHALRDEQRRRMLRLLQTGQLEPRDVRHLMKRLDLGYAEGQDRKETSTNLPKHALSPFQRFPAVRRHSKMIVSGPFTAAADRNLAVDALAAGHIVTLLIISPTALFHRLSFTADGLWVQRGGLFGKVQRTDRLIGVSSKLKKAEREKRRVAAQRGFHH</sequence>
<organism evidence="1 2">
    <name type="scientific">Sulfitobacter marinus</name>
    <dbReference type="NCBI Taxonomy" id="394264"/>
    <lineage>
        <taxon>Bacteria</taxon>
        <taxon>Pseudomonadati</taxon>
        <taxon>Pseudomonadota</taxon>
        <taxon>Alphaproteobacteria</taxon>
        <taxon>Rhodobacterales</taxon>
        <taxon>Roseobacteraceae</taxon>
        <taxon>Sulfitobacter</taxon>
    </lineage>
</organism>
<evidence type="ECO:0000313" key="2">
    <source>
        <dbReference type="Proteomes" id="UP000199239"/>
    </source>
</evidence>
<evidence type="ECO:0000313" key="1">
    <source>
        <dbReference type="EMBL" id="SFS82490.1"/>
    </source>
</evidence>
<dbReference type="OrthoDB" id="153025at2"/>
<dbReference type="Proteomes" id="UP000199239">
    <property type="component" value="Unassembled WGS sequence"/>
</dbReference>
<dbReference type="SUPFAM" id="SSF53448">
    <property type="entry name" value="Nucleotide-diphospho-sugar transferases"/>
    <property type="match status" value="1"/>
</dbReference>
<dbReference type="STRING" id="394264.SAMN04488040_1960"/>
<dbReference type="RefSeq" id="WP_093916194.1">
    <property type="nucleotide sequence ID" value="NZ_FPAJ01000003.1"/>
</dbReference>
<protein>
    <submittedName>
        <fullName evidence="1">Glycosyltransferase like family 2</fullName>
    </submittedName>
</protein>
<dbReference type="AlphaFoldDB" id="A0A1I6T052"/>
<keyword evidence="1" id="KW-0808">Transferase</keyword>
<dbReference type="InterPro" id="IPR050834">
    <property type="entry name" value="Glycosyltransf_2"/>
</dbReference>
<name>A0A1I6T052_9RHOB</name>
<dbReference type="EMBL" id="FPAJ01000003">
    <property type="protein sequence ID" value="SFS82490.1"/>
    <property type="molecule type" value="Genomic_DNA"/>
</dbReference>
<keyword evidence="2" id="KW-1185">Reference proteome</keyword>
<accession>A0A1I6T052</accession>
<dbReference type="PANTHER" id="PTHR43685">
    <property type="entry name" value="GLYCOSYLTRANSFERASE"/>
    <property type="match status" value="1"/>
</dbReference>
<reference evidence="2" key="1">
    <citation type="submission" date="2016-10" db="EMBL/GenBank/DDBJ databases">
        <authorList>
            <person name="Varghese N."/>
            <person name="Submissions S."/>
        </authorList>
    </citation>
    <scope>NUCLEOTIDE SEQUENCE [LARGE SCALE GENOMIC DNA]</scope>
    <source>
        <strain evidence="2">DSM 23422</strain>
    </source>
</reference>
<dbReference type="Gene3D" id="3.90.550.10">
    <property type="entry name" value="Spore Coat Polysaccharide Biosynthesis Protein SpsA, Chain A"/>
    <property type="match status" value="1"/>
</dbReference>